<dbReference type="InterPro" id="IPR002195">
    <property type="entry name" value="Dihydroorotase_CS"/>
</dbReference>
<evidence type="ECO:0000256" key="7">
    <source>
        <dbReference type="ARBA" id="ARBA00012863"/>
    </source>
</evidence>
<dbReference type="GO" id="GO:0008270">
    <property type="term" value="F:zinc ion binding"/>
    <property type="evidence" value="ECO:0007669"/>
    <property type="project" value="InterPro"/>
</dbReference>
<comment type="subunit">
    <text evidence="6">Homotetramer.</text>
</comment>
<dbReference type="SUPFAM" id="SSF51338">
    <property type="entry name" value="Composite domain of metallo-dependent hydrolases"/>
    <property type="match status" value="1"/>
</dbReference>
<sequence>MAQALRSTRVLTAEGLTPATVIIDGEKIAAIRAWHEVRQSEDLHDFGDLLLLPGLVDSHVHINDPGRDWEGFDTATRAAASGGVTTLVDMPLNCVPETVTVEALAVKRRAASARAWVDWAAWGGVVKGNADEIPALAQTGVPGFKCFMIDSGIDSFAWVDENAMRRALDKLRGTGLPLLVHAEVAEPVEEATRALKDANWQRYSTYLASRPDAAEVEAIRHLIRLAQEYQTPIHIVHLSSAKALPMLAEARNHGVPITVETCVHYLALAAEQIRDGATEFKCAPPIRDEANCQQLWAALESGLIDLVATDHSPCPPAMKRRDAGRWDVAWGGIASLGLALPVLWTVMRQRGLSTEDAATRVAKWMAARPARLAGLLNRKGSIAVGVDADIAVFDPHISWTVTESDLHFRHKLSPYLGAKLRGRVQETWLRGEQVFSDGQFQGDARGREMVRT</sequence>
<dbReference type="Pfam" id="PF01979">
    <property type="entry name" value="Amidohydro_1"/>
    <property type="match status" value="1"/>
</dbReference>
<evidence type="ECO:0000256" key="10">
    <source>
        <dbReference type="ARBA" id="ARBA00022833"/>
    </source>
</evidence>
<evidence type="ECO:0000259" key="11">
    <source>
        <dbReference type="Pfam" id="PF01979"/>
    </source>
</evidence>
<dbReference type="GO" id="GO:0006145">
    <property type="term" value="P:purine nucleobase catabolic process"/>
    <property type="evidence" value="ECO:0007669"/>
    <property type="project" value="TreeGrafter"/>
</dbReference>
<dbReference type="InterPro" id="IPR032466">
    <property type="entry name" value="Metal_Hydrolase"/>
</dbReference>
<name>A0AAU7DN08_9BACT</name>
<evidence type="ECO:0000256" key="6">
    <source>
        <dbReference type="ARBA" id="ARBA00011881"/>
    </source>
</evidence>
<evidence type="ECO:0000313" key="12">
    <source>
        <dbReference type="EMBL" id="XBH19279.1"/>
    </source>
</evidence>
<protein>
    <recommendedName>
        <fullName evidence="7">allantoinase</fullName>
        <ecNumber evidence="7">3.5.2.5</ecNumber>
    </recommendedName>
</protein>
<organism evidence="12">
    <name type="scientific">Telmatobacter sp. DSM 110680</name>
    <dbReference type="NCBI Taxonomy" id="3036704"/>
    <lineage>
        <taxon>Bacteria</taxon>
        <taxon>Pseudomonadati</taxon>
        <taxon>Acidobacteriota</taxon>
        <taxon>Terriglobia</taxon>
        <taxon>Terriglobales</taxon>
        <taxon>Acidobacteriaceae</taxon>
        <taxon>Telmatobacter</taxon>
    </lineage>
</organism>
<dbReference type="PROSITE" id="PS00482">
    <property type="entry name" value="DIHYDROOROTASE_1"/>
    <property type="match status" value="1"/>
</dbReference>
<evidence type="ECO:0000256" key="2">
    <source>
        <dbReference type="ARBA" id="ARBA00002368"/>
    </source>
</evidence>
<evidence type="ECO:0000256" key="8">
    <source>
        <dbReference type="ARBA" id="ARBA00022723"/>
    </source>
</evidence>
<evidence type="ECO:0000256" key="9">
    <source>
        <dbReference type="ARBA" id="ARBA00022801"/>
    </source>
</evidence>
<dbReference type="PANTHER" id="PTHR43668:SF2">
    <property type="entry name" value="ALLANTOINASE"/>
    <property type="match status" value="1"/>
</dbReference>
<evidence type="ECO:0000256" key="5">
    <source>
        <dbReference type="ARBA" id="ARBA00010368"/>
    </source>
</evidence>
<dbReference type="GO" id="GO:0050897">
    <property type="term" value="F:cobalt ion binding"/>
    <property type="evidence" value="ECO:0007669"/>
    <property type="project" value="InterPro"/>
</dbReference>
<dbReference type="InterPro" id="IPR011059">
    <property type="entry name" value="Metal-dep_hydrolase_composite"/>
</dbReference>
<dbReference type="GO" id="GO:0000256">
    <property type="term" value="P:allantoin catabolic process"/>
    <property type="evidence" value="ECO:0007669"/>
    <property type="project" value="InterPro"/>
</dbReference>
<keyword evidence="9 12" id="KW-0378">Hydrolase</keyword>
<proteinExistence type="inferred from homology"/>
<gene>
    <name evidence="12" type="primary">allB</name>
    <name evidence="12" type="ORF">P8935_08160</name>
</gene>
<comment type="similarity">
    <text evidence="5">Belongs to the metallo-dependent hydrolases superfamily. Allantoinase family.</text>
</comment>
<dbReference type="RefSeq" id="WP_348264495.1">
    <property type="nucleotide sequence ID" value="NZ_CP121196.1"/>
</dbReference>
<dbReference type="InterPro" id="IPR017593">
    <property type="entry name" value="Allantoinase"/>
</dbReference>
<reference evidence="12" key="1">
    <citation type="submission" date="2023-03" db="EMBL/GenBank/DDBJ databases">
        <title>Edaphobacter sp.</title>
        <authorList>
            <person name="Huber K.J."/>
            <person name="Papendorf J."/>
            <person name="Pilke C."/>
            <person name="Bunk B."/>
            <person name="Sproeer C."/>
            <person name="Pester M."/>
        </authorList>
    </citation>
    <scope>NUCLEOTIDE SEQUENCE</scope>
    <source>
        <strain evidence="12">DSM 110680</strain>
    </source>
</reference>
<dbReference type="SUPFAM" id="SSF51556">
    <property type="entry name" value="Metallo-dependent hydrolases"/>
    <property type="match status" value="1"/>
</dbReference>
<comment type="cofactor">
    <cofactor evidence="1">
        <name>Zn(2+)</name>
        <dbReference type="ChEBI" id="CHEBI:29105"/>
    </cofactor>
</comment>
<dbReference type="Gene3D" id="3.20.20.140">
    <property type="entry name" value="Metal-dependent hydrolases"/>
    <property type="match status" value="1"/>
</dbReference>
<dbReference type="InterPro" id="IPR050138">
    <property type="entry name" value="DHOase/Allantoinase_Hydrolase"/>
</dbReference>
<keyword evidence="8" id="KW-0479">Metal-binding</keyword>
<dbReference type="NCBIfam" id="TIGR03178">
    <property type="entry name" value="allantoinase"/>
    <property type="match status" value="1"/>
</dbReference>
<evidence type="ECO:0000256" key="4">
    <source>
        <dbReference type="ARBA" id="ARBA00010286"/>
    </source>
</evidence>
<dbReference type="GO" id="GO:0004038">
    <property type="term" value="F:allantoinase activity"/>
    <property type="evidence" value="ECO:0007669"/>
    <property type="project" value="UniProtKB-EC"/>
</dbReference>
<feature type="domain" description="Amidohydrolase-related" evidence="11">
    <location>
        <begin position="51"/>
        <end position="434"/>
    </location>
</feature>
<dbReference type="PANTHER" id="PTHR43668">
    <property type="entry name" value="ALLANTOINASE"/>
    <property type="match status" value="1"/>
</dbReference>
<dbReference type="EC" id="3.5.2.5" evidence="7"/>
<evidence type="ECO:0000256" key="1">
    <source>
        <dbReference type="ARBA" id="ARBA00001947"/>
    </source>
</evidence>
<comment type="similarity">
    <text evidence="4">Belongs to the metallo-dependent hydrolases superfamily. DHOase family. Class I DHOase subfamily.</text>
</comment>
<dbReference type="AlphaFoldDB" id="A0AAU7DN08"/>
<comment type="pathway">
    <text evidence="3">Nitrogen metabolism; (S)-allantoin degradation; allantoate from (S)-allantoin: step 1/1.</text>
</comment>
<accession>A0AAU7DN08</accession>
<dbReference type="InterPro" id="IPR006680">
    <property type="entry name" value="Amidohydro-rel"/>
</dbReference>
<comment type="function">
    <text evidence="2">Catalyzes the reversible cyclization of carbamoyl aspartate to dihydroorotate.</text>
</comment>
<dbReference type="GO" id="GO:0005737">
    <property type="term" value="C:cytoplasm"/>
    <property type="evidence" value="ECO:0007669"/>
    <property type="project" value="TreeGrafter"/>
</dbReference>
<evidence type="ECO:0000256" key="3">
    <source>
        <dbReference type="ARBA" id="ARBA00004968"/>
    </source>
</evidence>
<dbReference type="FunFam" id="3.20.20.140:FF:000032">
    <property type="entry name" value="Allantoinase Dal1"/>
    <property type="match status" value="1"/>
</dbReference>
<keyword evidence="10" id="KW-0862">Zinc</keyword>
<dbReference type="EMBL" id="CP121196">
    <property type="protein sequence ID" value="XBH19279.1"/>
    <property type="molecule type" value="Genomic_DNA"/>
</dbReference>